<dbReference type="Proteomes" id="UP000824048">
    <property type="component" value="Unassembled WGS sequence"/>
</dbReference>
<dbReference type="InterPro" id="IPR023052">
    <property type="entry name" value="Cell_div_SepF"/>
</dbReference>
<evidence type="ECO:0000313" key="6">
    <source>
        <dbReference type="EMBL" id="HIZ40983.1"/>
    </source>
</evidence>
<dbReference type="Gene3D" id="3.30.110.150">
    <property type="entry name" value="SepF-like protein"/>
    <property type="match status" value="1"/>
</dbReference>
<dbReference type="InterPro" id="IPR038594">
    <property type="entry name" value="SepF-like_sf"/>
</dbReference>
<dbReference type="GO" id="GO:0000917">
    <property type="term" value="P:division septum assembly"/>
    <property type="evidence" value="ECO:0007669"/>
    <property type="project" value="UniProtKB-KW"/>
</dbReference>
<protein>
    <recommendedName>
        <fullName evidence="5">Cell division protein SepF</fullName>
    </recommendedName>
</protein>
<sequence length="149" mass="16382">MSMFDSLKSKLGIDPEGDSYIDDTEDEIFAGGQGTAVQSYSQAEVKQHSNKVVNINATTQLQVVLVKPERFEDASTIADQLNAKRTVVLNLESTGKEVSRRLIDFLSGVAYANNGQIKRVATSTFIITPYNVDIMGDLIDELENNGVFF</sequence>
<accession>A0A9D2EP01</accession>
<reference evidence="6" key="2">
    <citation type="submission" date="2021-04" db="EMBL/GenBank/DDBJ databases">
        <authorList>
            <person name="Gilroy R."/>
        </authorList>
    </citation>
    <scope>NUCLEOTIDE SEQUENCE</scope>
    <source>
        <strain evidence="6">ChiSxjej1B13-11774</strain>
    </source>
</reference>
<comment type="subcellular location">
    <subcellularLocation>
        <location evidence="5">Cytoplasm</location>
    </subcellularLocation>
    <text evidence="5">Localizes to the division site, in a FtsZ-dependent manner.</text>
</comment>
<dbReference type="InterPro" id="IPR007561">
    <property type="entry name" value="Cell_div_SepF/SepF-rel"/>
</dbReference>
<evidence type="ECO:0000256" key="1">
    <source>
        <dbReference type="ARBA" id="ARBA00022618"/>
    </source>
</evidence>
<proteinExistence type="inferred from homology"/>
<comment type="similarity">
    <text evidence="5">Belongs to the SepF family.</text>
</comment>
<keyword evidence="2 5" id="KW-0717">Septation</keyword>
<comment type="caution">
    <text evidence="6">The sequence shown here is derived from an EMBL/GenBank/DDBJ whole genome shotgun (WGS) entry which is preliminary data.</text>
</comment>
<dbReference type="Pfam" id="PF04472">
    <property type="entry name" value="SepF"/>
    <property type="match status" value="1"/>
</dbReference>
<evidence type="ECO:0000256" key="5">
    <source>
        <dbReference type="HAMAP-Rule" id="MF_01197"/>
    </source>
</evidence>
<gene>
    <name evidence="5" type="primary">sepF</name>
    <name evidence="6" type="ORF">H9811_00305</name>
</gene>
<keyword evidence="1 5" id="KW-0132">Cell division</keyword>
<evidence type="ECO:0000313" key="7">
    <source>
        <dbReference type="Proteomes" id="UP000824048"/>
    </source>
</evidence>
<evidence type="ECO:0000256" key="2">
    <source>
        <dbReference type="ARBA" id="ARBA00023210"/>
    </source>
</evidence>
<dbReference type="PANTHER" id="PTHR35798:SF1">
    <property type="entry name" value="CELL DIVISION PROTEIN SEPF"/>
    <property type="match status" value="1"/>
</dbReference>
<dbReference type="GO" id="GO:0005737">
    <property type="term" value="C:cytoplasm"/>
    <property type="evidence" value="ECO:0007669"/>
    <property type="project" value="UniProtKB-SubCell"/>
</dbReference>
<evidence type="ECO:0000256" key="3">
    <source>
        <dbReference type="ARBA" id="ARBA00023306"/>
    </source>
</evidence>
<dbReference type="GO" id="GO:0043093">
    <property type="term" value="P:FtsZ-dependent cytokinesis"/>
    <property type="evidence" value="ECO:0007669"/>
    <property type="project" value="UniProtKB-UniRule"/>
</dbReference>
<dbReference type="EMBL" id="DXBP01000002">
    <property type="protein sequence ID" value="HIZ40983.1"/>
    <property type="molecule type" value="Genomic_DNA"/>
</dbReference>
<reference evidence="6" key="1">
    <citation type="journal article" date="2021" name="PeerJ">
        <title>Extensive microbial diversity within the chicken gut microbiome revealed by metagenomics and culture.</title>
        <authorList>
            <person name="Gilroy R."/>
            <person name="Ravi A."/>
            <person name="Getino M."/>
            <person name="Pursley I."/>
            <person name="Horton D.L."/>
            <person name="Alikhan N.F."/>
            <person name="Baker D."/>
            <person name="Gharbi K."/>
            <person name="Hall N."/>
            <person name="Watson M."/>
            <person name="Adriaenssens E.M."/>
            <person name="Foster-Nyarko E."/>
            <person name="Jarju S."/>
            <person name="Secka A."/>
            <person name="Antonio M."/>
            <person name="Oren A."/>
            <person name="Chaudhuri R.R."/>
            <person name="La Ragione R."/>
            <person name="Hildebrand F."/>
            <person name="Pallen M.J."/>
        </authorList>
    </citation>
    <scope>NUCLEOTIDE SEQUENCE</scope>
    <source>
        <strain evidence="6">ChiSxjej1B13-11774</strain>
    </source>
</reference>
<dbReference type="PANTHER" id="PTHR35798">
    <property type="entry name" value="CELL DIVISION PROTEIN SEPF"/>
    <property type="match status" value="1"/>
</dbReference>
<comment type="subunit">
    <text evidence="5">Homodimer. Interacts with FtsZ.</text>
</comment>
<comment type="function">
    <text evidence="4 5">Cell division protein that is part of the divisome complex and is recruited early to the Z-ring. Probably stimulates Z-ring formation, perhaps through the cross-linking of FtsZ protofilaments. Its function overlaps with FtsA.</text>
</comment>
<dbReference type="HAMAP" id="MF_01197">
    <property type="entry name" value="SepF"/>
    <property type="match status" value="1"/>
</dbReference>
<dbReference type="AlphaFoldDB" id="A0A9D2EP01"/>
<name>A0A9D2EP01_9FIRM</name>
<keyword evidence="5" id="KW-0963">Cytoplasm</keyword>
<organism evidence="6 7">
    <name type="scientific">Candidatus Gemmiger excrementigallinarum</name>
    <dbReference type="NCBI Taxonomy" id="2838609"/>
    <lineage>
        <taxon>Bacteria</taxon>
        <taxon>Bacillati</taxon>
        <taxon>Bacillota</taxon>
        <taxon>Clostridia</taxon>
        <taxon>Eubacteriales</taxon>
        <taxon>Gemmiger</taxon>
    </lineage>
</organism>
<evidence type="ECO:0000256" key="4">
    <source>
        <dbReference type="ARBA" id="ARBA00044936"/>
    </source>
</evidence>
<keyword evidence="3 5" id="KW-0131">Cell cycle</keyword>